<dbReference type="GO" id="GO:0016757">
    <property type="term" value="F:glycosyltransferase activity"/>
    <property type="evidence" value="ECO:0007669"/>
    <property type="project" value="UniProtKB-KW"/>
</dbReference>
<dbReference type="Pfam" id="PF00535">
    <property type="entry name" value="Glycos_transf_2"/>
    <property type="match status" value="1"/>
</dbReference>
<dbReference type="PANTHER" id="PTHR43685">
    <property type="entry name" value="GLYCOSYLTRANSFERASE"/>
    <property type="match status" value="1"/>
</dbReference>
<dbReference type="InterPro" id="IPR029044">
    <property type="entry name" value="Nucleotide-diphossugar_trans"/>
</dbReference>
<feature type="domain" description="Glycosyltransferase 2-like" evidence="4">
    <location>
        <begin position="16"/>
        <end position="125"/>
    </location>
</feature>
<keyword evidence="2 5" id="KW-0328">Glycosyltransferase</keyword>
<proteinExistence type="inferred from homology"/>
<protein>
    <submittedName>
        <fullName evidence="5">Glycosyltransferase</fullName>
        <ecNumber evidence="5">2.4.-.-</ecNumber>
    </submittedName>
</protein>
<dbReference type="Gene3D" id="3.90.550.10">
    <property type="entry name" value="Spore Coat Polysaccharide Biosynthesis Protein SpsA, Chain A"/>
    <property type="match status" value="1"/>
</dbReference>
<dbReference type="PANTHER" id="PTHR43685:SF5">
    <property type="entry name" value="GLYCOSYLTRANSFERASE EPSE-RELATED"/>
    <property type="match status" value="1"/>
</dbReference>
<dbReference type="InterPro" id="IPR001173">
    <property type="entry name" value="Glyco_trans_2-like"/>
</dbReference>
<accession>A0A9Q3ZRC5</accession>
<evidence type="ECO:0000313" key="5">
    <source>
        <dbReference type="EMBL" id="MCE8540151.1"/>
    </source>
</evidence>
<evidence type="ECO:0000256" key="2">
    <source>
        <dbReference type="ARBA" id="ARBA00022676"/>
    </source>
</evidence>
<reference evidence="5" key="1">
    <citation type="journal article" date="2021" name="Environ. Microbiol.">
        <title>Cryptic niche differentiation of novel sediment ecotypes of Rugeria pomeroyi correlates with nitrate respiration.</title>
        <authorList>
            <person name="Lin X."/>
            <person name="McNichol J."/>
            <person name="Chu X."/>
            <person name="Qian Y."/>
            <person name="Luo H."/>
        </authorList>
    </citation>
    <scope>NUCLEOTIDE SEQUENCE</scope>
    <source>
        <strain evidence="5">SZCCDBB064</strain>
    </source>
</reference>
<dbReference type="SUPFAM" id="SSF53448">
    <property type="entry name" value="Nucleotide-diphospho-sugar transferases"/>
    <property type="match status" value="1"/>
</dbReference>
<dbReference type="Proteomes" id="UP000813672">
    <property type="component" value="Unassembled WGS sequence"/>
</dbReference>
<name>A0A9Q3ZRC5_9RHOB</name>
<comment type="similarity">
    <text evidence="1">Belongs to the glycosyltransferase 2 family.</text>
</comment>
<sequence length="317" mass="35155">MMSDTSPSSERPEICILLAVYQGAPYLQTQLNSFVAQTHRNWSLIVSDDGSSDDSPAILERFRQAHGTHRINLLQGPGKGFARNFLFLLRKTPPETAFAALSDQDDIWFPHKLDRAVRLLSELPPGQPGLYCARTMICAENLAPIGLSQQFRHAPDFRNALVQSIGGGNTMVLNHAALALVQETLDETTAPVAHDWWLYQIITGCGGQVIYDPEPILSYRQHGDNQIGANLSLRAKLLRFLALAQGRFQDWNEIGLEALEKSAHRFTPQARETLDHYKAARSGPILQRLKSLKASGAYRQSAAGTIALYIACLLNRI</sequence>
<dbReference type="EC" id="2.4.-.-" evidence="5"/>
<dbReference type="AlphaFoldDB" id="A0A9Q3ZRC5"/>
<evidence type="ECO:0000256" key="1">
    <source>
        <dbReference type="ARBA" id="ARBA00006739"/>
    </source>
</evidence>
<dbReference type="EMBL" id="JAGQAF010000023">
    <property type="protein sequence ID" value="MCE8540151.1"/>
    <property type="molecule type" value="Genomic_DNA"/>
</dbReference>
<evidence type="ECO:0000259" key="4">
    <source>
        <dbReference type="Pfam" id="PF00535"/>
    </source>
</evidence>
<gene>
    <name evidence="5" type="ORF">KBY27_22030</name>
</gene>
<evidence type="ECO:0000313" key="6">
    <source>
        <dbReference type="Proteomes" id="UP000813672"/>
    </source>
</evidence>
<dbReference type="InterPro" id="IPR050834">
    <property type="entry name" value="Glycosyltransf_2"/>
</dbReference>
<comment type="caution">
    <text evidence="5">The sequence shown here is derived from an EMBL/GenBank/DDBJ whole genome shotgun (WGS) entry which is preliminary data.</text>
</comment>
<organism evidence="5 6">
    <name type="scientific">Ruegeria pomeroyi</name>
    <dbReference type="NCBI Taxonomy" id="89184"/>
    <lineage>
        <taxon>Bacteria</taxon>
        <taxon>Pseudomonadati</taxon>
        <taxon>Pseudomonadota</taxon>
        <taxon>Alphaproteobacteria</taxon>
        <taxon>Rhodobacterales</taxon>
        <taxon>Roseobacteraceae</taxon>
        <taxon>Ruegeria</taxon>
    </lineage>
</organism>
<evidence type="ECO:0000256" key="3">
    <source>
        <dbReference type="ARBA" id="ARBA00022679"/>
    </source>
</evidence>
<keyword evidence="3 5" id="KW-0808">Transferase</keyword>